<dbReference type="STRING" id="1798375.A2773_02545"/>
<gene>
    <name evidence="1" type="ORF">A2773_02545</name>
</gene>
<dbReference type="AlphaFoldDB" id="A0A1F5ZRB8"/>
<organism evidence="1 2">
    <name type="scientific">Candidatus Gottesmanbacteria bacterium RIFCSPHIGHO2_01_FULL_39_10</name>
    <dbReference type="NCBI Taxonomy" id="1798375"/>
    <lineage>
        <taxon>Bacteria</taxon>
        <taxon>Candidatus Gottesmaniibacteriota</taxon>
    </lineage>
</organism>
<name>A0A1F5ZRB8_9BACT</name>
<evidence type="ECO:0000313" key="2">
    <source>
        <dbReference type="Proteomes" id="UP000177383"/>
    </source>
</evidence>
<accession>A0A1F5ZRB8</accession>
<proteinExistence type="predicted"/>
<evidence type="ECO:0008006" key="3">
    <source>
        <dbReference type="Google" id="ProtNLM"/>
    </source>
</evidence>
<reference evidence="1 2" key="1">
    <citation type="journal article" date="2016" name="Nat. Commun.">
        <title>Thousands of microbial genomes shed light on interconnected biogeochemical processes in an aquifer system.</title>
        <authorList>
            <person name="Anantharaman K."/>
            <person name="Brown C.T."/>
            <person name="Hug L.A."/>
            <person name="Sharon I."/>
            <person name="Castelle C.J."/>
            <person name="Probst A.J."/>
            <person name="Thomas B.C."/>
            <person name="Singh A."/>
            <person name="Wilkins M.J."/>
            <person name="Karaoz U."/>
            <person name="Brodie E.L."/>
            <person name="Williams K.H."/>
            <person name="Hubbard S.S."/>
            <person name="Banfield J.F."/>
        </authorList>
    </citation>
    <scope>NUCLEOTIDE SEQUENCE [LARGE SCALE GENOMIC DNA]</scope>
</reference>
<evidence type="ECO:0000313" key="1">
    <source>
        <dbReference type="EMBL" id="OGG14642.1"/>
    </source>
</evidence>
<dbReference type="Proteomes" id="UP000177383">
    <property type="component" value="Unassembled WGS sequence"/>
</dbReference>
<protein>
    <recommendedName>
        <fullName evidence="3">DUF2191 domain-containing protein</fullName>
    </recommendedName>
</protein>
<sequence length="89" mass="10272">MLYMQTSNIRTTIYLDEDLYMKAKKKALEERTTLTKLIKNGLKREIAKKNKKKTKSKRNALLEIAKLGFRGGPKDLSANMDDYLYGGKK</sequence>
<dbReference type="EMBL" id="MFJE01000013">
    <property type="protein sequence ID" value="OGG14642.1"/>
    <property type="molecule type" value="Genomic_DNA"/>
</dbReference>
<comment type="caution">
    <text evidence="1">The sequence shown here is derived from an EMBL/GenBank/DDBJ whole genome shotgun (WGS) entry which is preliminary data.</text>
</comment>